<proteinExistence type="predicted"/>
<evidence type="ECO:0000313" key="4">
    <source>
        <dbReference type="Proteomes" id="UP000182257"/>
    </source>
</evidence>
<feature type="signal peptide" evidence="1">
    <location>
        <begin position="1"/>
        <end position="26"/>
    </location>
</feature>
<keyword evidence="1" id="KW-0732">Signal</keyword>
<keyword evidence="3" id="KW-0808">Transferase</keyword>
<dbReference type="AlphaFoldDB" id="A0A1H3X8K5"/>
<evidence type="ECO:0000256" key="1">
    <source>
        <dbReference type="SAM" id="SignalP"/>
    </source>
</evidence>
<feature type="domain" description="Peptidase C45 hydrolase" evidence="2">
    <location>
        <begin position="41"/>
        <end position="208"/>
    </location>
</feature>
<sequence length="421" mass="46561">MMKKKRLALICLMTGAMFITRTSVKACTSIIVSGKVTPDGRPYIFKNRDTMNQDNLVVSIKGVKYRFIGIASQNDSLATSIWSGHNEAGFAIANTAAYNLNGKPVPGKPRPQGDENDGTLMRRALETCATLKDFELLLDSIKARGPIPSNSNFAVMDAQGGVAYYETGNNGYTKFDANDPLQAPYGYIVRTNHGMTGERSMDQGVERYLAISDYAARAGFAGNLGFEPVIRKVTRTLTHGLTRLNLGDFAPQDDTQPVYFPFRDFIPRYQTASAQLIQGVKKGENPRLTVAWTIAGSTLTTVAIPLWITSDGILPKVVSRNNEGRASLVDAGFELKKQLFPIERGNGTDYINLAKLINHAGTGILQKIEPIETEIFARSEQALNALRKNGQTAKETAEFYHWIDTFLKEQYKRKFGIELRI</sequence>
<evidence type="ECO:0000259" key="2">
    <source>
        <dbReference type="Pfam" id="PF03417"/>
    </source>
</evidence>
<reference evidence="3 4" key="1">
    <citation type="submission" date="2016-10" db="EMBL/GenBank/DDBJ databases">
        <authorList>
            <person name="de Groot N.N."/>
        </authorList>
    </citation>
    <scope>NUCLEOTIDE SEQUENCE [LARGE SCALE GENOMIC DNA]</scope>
    <source>
        <strain evidence="3 4">D31d</strain>
    </source>
</reference>
<evidence type="ECO:0000313" key="3">
    <source>
        <dbReference type="EMBL" id="SDZ95727.1"/>
    </source>
</evidence>
<dbReference type="Gene3D" id="3.60.60.10">
    <property type="entry name" value="Penicillin V Acylase, Chain A"/>
    <property type="match status" value="1"/>
</dbReference>
<dbReference type="GO" id="GO:0016740">
    <property type="term" value="F:transferase activity"/>
    <property type="evidence" value="ECO:0007669"/>
    <property type="project" value="UniProtKB-KW"/>
</dbReference>
<name>A0A1H3X8K5_XYLRU</name>
<organism evidence="3 4">
    <name type="scientific">Xylanibacter ruminicola</name>
    <name type="common">Prevotella ruminicola</name>
    <dbReference type="NCBI Taxonomy" id="839"/>
    <lineage>
        <taxon>Bacteria</taxon>
        <taxon>Pseudomonadati</taxon>
        <taxon>Bacteroidota</taxon>
        <taxon>Bacteroidia</taxon>
        <taxon>Bacteroidales</taxon>
        <taxon>Prevotellaceae</taxon>
        <taxon>Xylanibacter</taxon>
    </lineage>
</organism>
<accession>A0A1H3X8K5</accession>
<dbReference type="EMBL" id="FNRF01000001">
    <property type="protein sequence ID" value="SDZ95727.1"/>
    <property type="molecule type" value="Genomic_DNA"/>
</dbReference>
<dbReference type="Proteomes" id="UP000182257">
    <property type="component" value="Unassembled WGS sequence"/>
</dbReference>
<protein>
    <submittedName>
        <fullName evidence="3">Acyl-coenzyme A:6-aminopenicillanic acid acyl-transferase</fullName>
    </submittedName>
</protein>
<dbReference type="InterPro" id="IPR005079">
    <property type="entry name" value="Peptidase_C45_hydrolase"/>
</dbReference>
<feature type="chain" id="PRO_5010223714" evidence="1">
    <location>
        <begin position="27"/>
        <end position="421"/>
    </location>
</feature>
<gene>
    <name evidence="3" type="ORF">SAMN05216462_0115</name>
</gene>
<dbReference type="Pfam" id="PF03417">
    <property type="entry name" value="AAT"/>
    <property type="match status" value="1"/>
</dbReference>
<dbReference type="RefSeq" id="WP_074759784.1">
    <property type="nucleotide sequence ID" value="NZ_FNRF01000001.1"/>
</dbReference>